<evidence type="ECO:0000313" key="7">
    <source>
        <dbReference type="EMBL" id="TDA38919.1"/>
    </source>
</evidence>
<evidence type="ECO:0000259" key="5">
    <source>
        <dbReference type="PROSITE" id="PS51918"/>
    </source>
</evidence>
<comment type="caution">
    <text evidence="7">The sequence shown here is derived from an EMBL/GenBank/DDBJ whole genome shotgun (WGS) entry which is preliminary data.</text>
</comment>
<evidence type="ECO:0000256" key="1">
    <source>
        <dbReference type="ARBA" id="ARBA00022691"/>
    </source>
</evidence>
<dbReference type="EMBL" id="QNVI01000041">
    <property type="protein sequence ID" value="TDA38919.1"/>
    <property type="molecule type" value="Genomic_DNA"/>
</dbReference>
<keyword evidence="1" id="KW-0949">S-adenosyl-L-methionine</keyword>
<dbReference type="CDD" id="cd01335">
    <property type="entry name" value="Radical_SAM"/>
    <property type="match status" value="1"/>
</dbReference>
<dbReference type="GO" id="GO:0051536">
    <property type="term" value="F:iron-sulfur cluster binding"/>
    <property type="evidence" value="ECO:0007669"/>
    <property type="project" value="UniProtKB-KW"/>
</dbReference>
<dbReference type="Proteomes" id="UP000317265">
    <property type="component" value="Unassembled WGS sequence"/>
</dbReference>
<evidence type="ECO:0000256" key="2">
    <source>
        <dbReference type="ARBA" id="ARBA00022723"/>
    </source>
</evidence>
<dbReference type="Pfam" id="PF04055">
    <property type="entry name" value="Radical_SAM"/>
    <property type="match status" value="1"/>
</dbReference>
<dbReference type="SFLD" id="SFLDG01098">
    <property type="entry name" value="Uncharacterised_Radical_SAM_Su"/>
    <property type="match status" value="1"/>
</dbReference>
<dbReference type="Gene3D" id="3.20.20.70">
    <property type="entry name" value="Aldolase class I"/>
    <property type="match status" value="1"/>
</dbReference>
<dbReference type="Proteomes" id="UP000316080">
    <property type="component" value="Unassembled WGS sequence"/>
</dbReference>
<reference evidence="6 8" key="2">
    <citation type="journal article" date="2019" name="Nat. Microbiol.">
        <title>Wide diversity of methane and short-chain alkane metabolisms in uncultured archaea.</title>
        <authorList>
            <person name="Borrel G."/>
            <person name="Adam P.S."/>
            <person name="McKay L.J."/>
            <person name="Chen L.X."/>
            <person name="Sierra-Garcia I.N."/>
            <person name="Sieber C.M."/>
            <person name="Letourneur Q."/>
            <person name="Ghozlane A."/>
            <person name="Andersen G.L."/>
            <person name="Li W.J."/>
            <person name="Hallam S.J."/>
            <person name="Muyzer G."/>
            <person name="de Oliveira V.M."/>
            <person name="Inskeep W.P."/>
            <person name="Banfield J.F."/>
            <person name="Gribaldo S."/>
        </authorList>
    </citation>
    <scope>NUCLEOTIDE SEQUENCE [LARGE SCALE GENOMIC DNA]</scope>
    <source>
        <strain evidence="6">Verst-YHS</strain>
    </source>
</reference>
<gene>
    <name evidence="7" type="ORF">DSO09_03495</name>
    <name evidence="6" type="ORF">EF809_06115</name>
</gene>
<dbReference type="PROSITE" id="PS51918">
    <property type="entry name" value="RADICAL_SAM"/>
    <property type="match status" value="1"/>
</dbReference>
<dbReference type="GO" id="GO:0003824">
    <property type="term" value="F:catalytic activity"/>
    <property type="evidence" value="ECO:0007669"/>
    <property type="project" value="InterPro"/>
</dbReference>
<evidence type="ECO:0000313" key="8">
    <source>
        <dbReference type="Proteomes" id="UP000316080"/>
    </source>
</evidence>
<organism evidence="7 9">
    <name type="scientific">Thermoproteota archaeon</name>
    <dbReference type="NCBI Taxonomy" id="2056631"/>
    <lineage>
        <taxon>Archaea</taxon>
        <taxon>Thermoproteota</taxon>
    </lineage>
</organism>
<evidence type="ECO:0000313" key="6">
    <source>
        <dbReference type="EMBL" id="RZN55295.1"/>
    </source>
</evidence>
<dbReference type="AlphaFoldDB" id="A0A523BD94"/>
<proteinExistence type="predicted"/>
<feature type="domain" description="Radical SAM core" evidence="5">
    <location>
        <begin position="27"/>
        <end position="241"/>
    </location>
</feature>
<evidence type="ECO:0000256" key="3">
    <source>
        <dbReference type="ARBA" id="ARBA00023004"/>
    </source>
</evidence>
<dbReference type="SMART" id="SM00729">
    <property type="entry name" value="Elp3"/>
    <property type="match status" value="1"/>
</dbReference>
<reference evidence="7 9" key="1">
    <citation type="journal article" date="2019" name="Nat. Microbiol.">
        <title>Expanding anaerobic alkane metabolism in the domain of Archaea.</title>
        <authorList>
            <person name="Wang Y."/>
            <person name="Wegener G."/>
            <person name="Hou J."/>
            <person name="Wang F."/>
            <person name="Xiao X."/>
        </authorList>
    </citation>
    <scope>NUCLEOTIDE SEQUENCE [LARGE SCALE GENOMIC DNA]</scope>
    <source>
        <strain evidence="7">WYZ-LMO11</strain>
    </source>
</reference>
<accession>A0A523BD94</accession>
<dbReference type="EMBL" id="RXIH01000046">
    <property type="protein sequence ID" value="RZN55295.1"/>
    <property type="molecule type" value="Genomic_DNA"/>
</dbReference>
<name>A0A523BD94_9CREN</name>
<keyword evidence="2" id="KW-0479">Metal-binding</keyword>
<dbReference type="GO" id="GO:0046872">
    <property type="term" value="F:metal ion binding"/>
    <property type="evidence" value="ECO:0007669"/>
    <property type="project" value="UniProtKB-KW"/>
</dbReference>
<keyword evidence="4" id="KW-0411">Iron-sulfur</keyword>
<keyword evidence="3" id="KW-0408">Iron</keyword>
<protein>
    <submittedName>
        <fullName evidence="7">Radical SAM protein</fullName>
    </submittedName>
</protein>
<dbReference type="InterPro" id="IPR058240">
    <property type="entry name" value="rSAM_sf"/>
</dbReference>
<sequence length="320" mass="37139">MEYSRGDKIKVSYGTAIELGLIKGIMKDPPTTGYFFVMINKCEGKCKFCLQSKEPSDMISRVIWPEFNIEDILKKPLSKFKRICIQCSKENNIISKVINFISNISNIPISISTSPLREEEMILLKKMNIDIITIPIDCASKEIFSYIKGENWDYYWDSLEKALKIFGREKIGTHIIVGLGERECDIINILEKCKNMGIIPSLFAFTPIPKTELYNLKRPSISSYRRLQIARELIFMNEDYEFSYDNNGRIIEIKANKNILEDIIEKGEAFMTKGCPNCNRPYFNESPLGPIYNYPRKPRKEEIDIIRRELFAEGLKISYK</sequence>
<dbReference type="InterPro" id="IPR007197">
    <property type="entry name" value="rSAM"/>
</dbReference>
<evidence type="ECO:0000256" key="4">
    <source>
        <dbReference type="ARBA" id="ARBA00023014"/>
    </source>
</evidence>
<dbReference type="InterPro" id="IPR006638">
    <property type="entry name" value="Elp3/MiaA/NifB-like_rSAM"/>
</dbReference>
<dbReference type="SUPFAM" id="SSF102114">
    <property type="entry name" value="Radical SAM enzymes"/>
    <property type="match status" value="1"/>
</dbReference>
<dbReference type="InterPro" id="IPR013785">
    <property type="entry name" value="Aldolase_TIM"/>
</dbReference>
<evidence type="ECO:0000313" key="9">
    <source>
        <dbReference type="Proteomes" id="UP000317265"/>
    </source>
</evidence>
<dbReference type="SFLD" id="SFLDS00029">
    <property type="entry name" value="Radical_SAM"/>
    <property type="match status" value="1"/>
</dbReference>